<dbReference type="KEGG" id="shx:MS3_00000730"/>
<dbReference type="RefSeq" id="XP_051065106.1">
    <property type="nucleotide sequence ID" value="XM_051208387.1"/>
</dbReference>
<sequence length="321" mass="37795">MVRYGLKRDLLIRFSLIVNLFPKFFSCQDICEPDWKNYKKVIFENASYRYSLYHAYTERIQLNQSNPLLNGELQVFTNDEFVEPKFPFKYYDTRINIFNIFPSGLTKIYTSVYVGQITNRMVDTSYYQFELLDRKDVFAVKVPFVKTVNDTEVTAKTIYLIHPNGKISFYYENIPMEVEESKRQSKISRKFVCGSNNTDYEIIVPGKWIRTGTLVEYEAIGTICQRYNSTESCRNATTWNMTCIWCEKANTCIESNDHDTHDLKLSDCCNKNMTTGMIEVNKQIKPFEYLFVGIPLIISLLLACIGCAIWRWRHKRKNVRF</sequence>
<evidence type="ECO:0000313" key="2">
    <source>
        <dbReference type="EMBL" id="KAH9580796.1"/>
    </source>
</evidence>
<dbReference type="Proteomes" id="UP000471633">
    <property type="component" value="Unassembled WGS sequence"/>
</dbReference>
<keyword evidence="1" id="KW-0812">Transmembrane</keyword>
<dbReference type="CTD" id="75576491"/>
<gene>
    <name evidence="2" type="ORF">MS3_00000730</name>
</gene>
<dbReference type="GeneID" id="75576491"/>
<name>A0A922IJE2_SCHHA</name>
<reference evidence="2" key="3">
    <citation type="submission" date="2021-06" db="EMBL/GenBank/DDBJ databases">
        <title>Chromosome-level genome assembly for S. haematobium.</title>
        <authorList>
            <person name="Stroehlein A.J."/>
        </authorList>
    </citation>
    <scope>NUCLEOTIDE SEQUENCE</scope>
</reference>
<evidence type="ECO:0000313" key="3">
    <source>
        <dbReference type="Proteomes" id="UP000471633"/>
    </source>
</evidence>
<comment type="caution">
    <text evidence="2">The sequence shown here is derived from an EMBL/GenBank/DDBJ whole genome shotgun (WGS) entry which is preliminary data.</text>
</comment>
<reference evidence="2" key="4">
    <citation type="journal article" date="2022" name="PLoS Pathog.">
        <title>Chromosome-level genome of Schistosoma haematobium underpins genome-wide explorations of molecular variation.</title>
        <authorList>
            <person name="Stroehlein A.J."/>
            <person name="Korhonen P.K."/>
            <person name="Lee V.V."/>
            <person name="Ralph S.A."/>
            <person name="Mentink-Kane M."/>
            <person name="You H."/>
            <person name="McManus D.P."/>
            <person name="Tchuente L.T."/>
            <person name="Stothard J.R."/>
            <person name="Kaur P."/>
            <person name="Dudchenko O."/>
            <person name="Aiden E.L."/>
            <person name="Yang B."/>
            <person name="Yang H."/>
            <person name="Emery A.M."/>
            <person name="Webster B.L."/>
            <person name="Brindley P.J."/>
            <person name="Rollinson D."/>
            <person name="Chang B.C.H."/>
            <person name="Gasser R.B."/>
            <person name="Young N.D."/>
        </authorList>
    </citation>
    <scope>NUCLEOTIDE SEQUENCE</scope>
</reference>
<reference evidence="2" key="2">
    <citation type="journal article" date="2019" name="Gigascience">
        <title>High-quality Schistosoma haematobium genome achieved by single-molecule and long-range sequencing.</title>
        <authorList>
            <person name="Stroehlein A.J."/>
            <person name="Korhonen P.K."/>
            <person name="Chong T.M."/>
            <person name="Lim Y.L."/>
            <person name="Chan K.G."/>
            <person name="Webster B."/>
            <person name="Rollinson D."/>
            <person name="Brindley P.J."/>
            <person name="Gasser R.B."/>
            <person name="Young N.D."/>
        </authorList>
    </citation>
    <scope>NUCLEOTIDE SEQUENCE</scope>
</reference>
<dbReference type="EMBL" id="AMPZ03000007">
    <property type="protein sequence ID" value="KAH9580796.1"/>
    <property type="molecule type" value="Genomic_DNA"/>
</dbReference>
<evidence type="ECO:0008006" key="4">
    <source>
        <dbReference type="Google" id="ProtNLM"/>
    </source>
</evidence>
<proteinExistence type="predicted"/>
<organism evidence="2 3">
    <name type="scientific">Schistosoma haematobium</name>
    <name type="common">Blood fluke</name>
    <dbReference type="NCBI Taxonomy" id="6185"/>
    <lineage>
        <taxon>Eukaryota</taxon>
        <taxon>Metazoa</taxon>
        <taxon>Spiralia</taxon>
        <taxon>Lophotrochozoa</taxon>
        <taxon>Platyhelminthes</taxon>
        <taxon>Trematoda</taxon>
        <taxon>Digenea</taxon>
        <taxon>Strigeidida</taxon>
        <taxon>Schistosomatoidea</taxon>
        <taxon>Schistosomatidae</taxon>
        <taxon>Schistosoma</taxon>
    </lineage>
</organism>
<dbReference type="AlphaFoldDB" id="A0A922IJE2"/>
<evidence type="ECO:0000256" key="1">
    <source>
        <dbReference type="SAM" id="Phobius"/>
    </source>
</evidence>
<feature type="transmembrane region" description="Helical" evidence="1">
    <location>
        <begin position="289"/>
        <end position="310"/>
    </location>
</feature>
<reference evidence="2" key="1">
    <citation type="journal article" date="2012" name="Nat. Genet.">
        <title>Whole-genome sequence of Schistosoma haematobium.</title>
        <authorList>
            <person name="Young N.D."/>
            <person name="Jex A.R."/>
            <person name="Li B."/>
            <person name="Liu S."/>
            <person name="Yang L."/>
            <person name="Xiong Z."/>
            <person name="Li Y."/>
            <person name="Cantacessi C."/>
            <person name="Hall R.S."/>
            <person name="Xu X."/>
            <person name="Chen F."/>
            <person name="Wu X."/>
            <person name="Zerlotini A."/>
            <person name="Oliveira G."/>
            <person name="Hofmann A."/>
            <person name="Zhang G."/>
            <person name="Fang X."/>
            <person name="Kang Y."/>
            <person name="Campbell B.E."/>
            <person name="Loukas A."/>
            <person name="Ranganathan S."/>
            <person name="Rollinson D."/>
            <person name="Rinaldi G."/>
            <person name="Brindley P.J."/>
            <person name="Yang H."/>
            <person name="Wang J."/>
            <person name="Wang J."/>
            <person name="Gasser R.B."/>
        </authorList>
    </citation>
    <scope>NUCLEOTIDE SEQUENCE</scope>
</reference>
<accession>A0A922IJE2</accession>
<protein>
    <recommendedName>
        <fullName evidence="4">Egg protein CP391S-like protein</fullName>
    </recommendedName>
</protein>
<keyword evidence="1" id="KW-1133">Transmembrane helix</keyword>
<keyword evidence="1" id="KW-0472">Membrane</keyword>
<keyword evidence="3" id="KW-1185">Reference proteome</keyword>